<evidence type="ECO:0000313" key="1">
    <source>
        <dbReference type="EMBL" id="MBD3147097.1"/>
    </source>
</evidence>
<dbReference type="Proteomes" id="UP000653231">
    <property type="component" value="Unassembled WGS sequence"/>
</dbReference>
<accession>A0ABR8L841</accession>
<protein>
    <submittedName>
        <fullName evidence="1">Uncharacterized protein</fullName>
    </submittedName>
</protein>
<proteinExistence type="predicted"/>
<dbReference type="RefSeq" id="WP_191054335.1">
    <property type="nucleotide sequence ID" value="NZ_JACXRZ010000026.1"/>
</dbReference>
<dbReference type="EMBL" id="JACXRZ010000026">
    <property type="protein sequence ID" value="MBD3147097.1"/>
    <property type="molecule type" value="Genomic_DNA"/>
</dbReference>
<reference evidence="1 2" key="1">
    <citation type="submission" date="2020-09" db="EMBL/GenBank/DDBJ databases">
        <title>Actinomycete isolated from the Camponotus japonicus Mayr.</title>
        <authorList>
            <person name="Gong X."/>
        </authorList>
    </citation>
    <scope>NUCLEOTIDE SEQUENCE [LARGE SCALE GENOMIC DNA]</scope>
    <source>
        <strain evidence="1 2">2C-HV3</strain>
    </source>
</reference>
<gene>
    <name evidence="1" type="ORF">IEQ31_28470</name>
</gene>
<organism evidence="1 2">
    <name type="scientific">Microbispora bryophytorum subsp. camponoti</name>
    <dbReference type="NCBI Taxonomy" id="1677852"/>
    <lineage>
        <taxon>Bacteria</taxon>
        <taxon>Bacillati</taxon>
        <taxon>Actinomycetota</taxon>
        <taxon>Actinomycetes</taxon>
        <taxon>Streptosporangiales</taxon>
        <taxon>Streptosporangiaceae</taxon>
        <taxon>Microbispora</taxon>
    </lineage>
</organism>
<keyword evidence="2" id="KW-1185">Reference proteome</keyword>
<sequence>MKRHLTKAGAEYYRLVMDRYDAVWNSVAELVGRTTPDLPEEDMTVFGTDSFTPPADTHDETVTDAELVDDDVQDDEYDEDALVEIIPPVQQPVDEREESADDDGDGMFRTGEELLSFWTVCCKPIPTQIENTGEYHQVRVEMASFLQEALEQLGSELVEKLMDEYSSTCYVDKRAPEQSEIHDLLRPYLAERAV</sequence>
<name>A0ABR8L841_9ACTN</name>
<evidence type="ECO:0000313" key="2">
    <source>
        <dbReference type="Proteomes" id="UP000653231"/>
    </source>
</evidence>
<comment type="caution">
    <text evidence="1">The sequence shown here is derived from an EMBL/GenBank/DDBJ whole genome shotgun (WGS) entry which is preliminary data.</text>
</comment>